<dbReference type="SUPFAM" id="SSF56349">
    <property type="entry name" value="DNA breaking-rejoining enzymes"/>
    <property type="match status" value="1"/>
</dbReference>
<dbReference type="GO" id="GO:0006310">
    <property type="term" value="P:DNA recombination"/>
    <property type="evidence" value="ECO:0007669"/>
    <property type="project" value="UniProtKB-KW"/>
</dbReference>
<dbReference type="InterPro" id="IPR011010">
    <property type="entry name" value="DNA_brk_join_enz"/>
</dbReference>
<evidence type="ECO:0000256" key="1">
    <source>
        <dbReference type="ARBA" id="ARBA00008857"/>
    </source>
</evidence>
<dbReference type="CDD" id="cd01189">
    <property type="entry name" value="INT_ICEBs1_C_like"/>
    <property type="match status" value="1"/>
</dbReference>
<dbReference type="Proteomes" id="UP000317209">
    <property type="component" value="Unassembled WGS sequence"/>
</dbReference>
<evidence type="ECO:0000256" key="2">
    <source>
        <dbReference type="ARBA" id="ARBA00023125"/>
    </source>
</evidence>
<dbReference type="InterPro" id="IPR013762">
    <property type="entry name" value="Integrase-like_cat_sf"/>
</dbReference>
<feature type="domain" description="Tyr recombinase" evidence="4">
    <location>
        <begin position="194"/>
        <end position="381"/>
    </location>
</feature>
<evidence type="ECO:0000259" key="4">
    <source>
        <dbReference type="PROSITE" id="PS51898"/>
    </source>
</evidence>
<comment type="caution">
    <text evidence="5">The sequence shown here is derived from an EMBL/GenBank/DDBJ whole genome shotgun (WGS) entry which is preliminary data.</text>
</comment>
<gene>
    <name evidence="5" type="ORF">FB560_0478</name>
</gene>
<protein>
    <submittedName>
        <fullName evidence="5">Site-specific recombinase XerD</fullName>
    </submittedName>
</protein>
<dbReference type="InterPro" id="IPR002104">
    <property type="entry name" value="Integrase_catalytic"/>
</dbReference>
<keyword evidence="2" id="KW-0238">DNA-binding</keyword>
<dbReference type="PROSITE" id="PS51898">
    <property type="entry name" value="TYR_RECOMBINASE"/>
    <property type="match status" value="1"/>
</dbReference>
<dbReference type="Gene3D" id="1.10.443.10">
    <property type="entry name" value="Intergrase catalytic core"/>
    <property type="match status" value="1"/>
</dbReference>
<accession>A0A543BJ79</accession>
<reference evidence="5 6" key="1">
    <citation type="submission" date="2019-06" db="EMBL/GenBank/DDBJ databases">
        <title>Sequencing the genomes of 1000 actinobacteria strains.</title>
        <authorList>
            <person name="Klenk H.-P."/>
        </authorList>
    </citation>
    <scope>NUCLEOTIDE SEQUENCE [LARGE SCALE GENOMIC DNA]</scope>
    <source>
        <strain evidence="5 6">DSM 20169</strain>
    </source>
</reference>
<dbReference type="PANTHER" id="PTHR30349:SF64">
    <property type="entry name" value="PROPHAGE INTEGRASE INTD-RELATED"/>
    <property type="match status" value="1"/>
</dbReference>
<evidence type="ECO:0000256" key="3">
    <source>
        <dbReference type="ARBA" id="ARBA00023172"/>
    </source>
</evidence>
<keyword evidence="6" id="KW-1185">Reference proteome</keyword>
<dbReference type="PANTHER" id="PTHR30349">
    <property type="entry name" value="PHAGE INTEGRASE-RELATED"/>
    <property type="match status" value="1"/>
</dbReference>
<evidence type="ECO:0000313" key="5">
    <source>
        <dbReference type="EMBL" id="TQL84885.1"/>
    </source>
</evidence>
<keyword evidence="3" id="KW-0233">DNA recombination</keyword>
<organism evidence="5 6">
    <name type="scientific">Microbacterium saperdae</name>
    <dbReference type="NCBI Taxonomy" id="69368"/>
    <lineage>
        <taxon>Bacteria</taxon>
        <taxon>Bacillati</taxon>
        <taxon>Actinomycetota</taxon>
        <taxon>Actinomycetes</taxon>
        <taxon>Micrococcales</taxon>
        <taxon>Microbacteriaceae</taxon>
        <taxon>Microbacterium</taxon>
    </lineage>
</organism>
<dbReference type="InterPro" id="IPR050090">
    <property type="entry name" value="Tyrosine_recombinase_XerCD"/>
</dbReference>
<dbReference type="RefSeq" id="WP_325058537.1">
    <property type="nucleotide sequence ID" value="NZ_VFOX01000001.1"/>
</dbReference>
<dbReference type="EMBL" id="VFOX01000001">
    <property type="protein sequence ID" value="TQL84885.1"/>
    <property type="molecule type" value="Genomic_DNA"/>
</dbReference>
<dbReference type="GO" id="GO:0015074">
    <property type="term" value="P:DNA integration"/>
    <property type="evidence" value="ECO:0007669"/>
    <property type="project" value="InterPro"/>
</dbReference>
<dbReference type="AlphaFoldDB" id="A0A543BJ79"/>
<dbReference type="Gene3D" id="1.10.150.130">
    <property type="match status" value="1"/>
</dbReference>
<proteinExistence type="inferred from homology"/>
<evidence type="ECO:0000313" key="6">
    <source>
        <dbReference type="Proteomes" id="UP000317209"/>
    </source>
</evidence>
<dbReference type="InterPro" id="IPR010998">
    <property type="entry name" value="Integrase_recombinase_N"/>
</dbReference>
<name>A0A543BJ79_9MICO</name>
<dbReference type="Pfam" id="PF00589">
    <property type="entry name" value="Phage_integrase"/>
    <property type="match status" value="1"/>
</dbReference>
<dbReference type="GO" id="GO:0003677">
    <property type="term" value="F:DNA binding"/>
    <property type="evidence" value="ECO:0007669"/>
    <property type="project" value="UniProtKB-KW"/>
</dbReference>
<sequence length="410" mass="44915">MGSIHEYFIKGELSRSGDPKAKDRRYRIVYRRPDHTQTTERGFTTKRAAQDRLNDVEVSKHRGEYVDPASARVTVGALGVEWLRNKRTSLKPSTYRALSDAWRVYVEPRWGETPVSAVQSSAVSEWVRQLSEGTAVSARRESRRTAGLAVKPKSATVVLRAHGVLAAILDVALRDKRVSRNAARGLDNLPRKVSKPHVYLSHVQVGALADASGEYGTLVHVAAYTGLRWGELTGLRVRDVDALNRRLSVQENAVKVGAVIHVGTPKTHERRSVPYPAFLSLPIARACEGKTRDALLFGEGLVHAPRPRTSEGSRSWFVTALEMAGLPRMTIHDLRHTAASLAISAGANVKAVQRMLGHKSAAMTLDVYADLFDDDLNAVSDALDHARAAANVANLLSRQASKAKGNPRQP</sequence>
<comment type="similarity">
    <text evidence="1">Belongs to the 'phage' integrase family.</text>
</comment>